<evidence type="ECO:0008006" key="3">
    <source>
        <dbReference type="Google" id="ProtNLM"/>
    </source>
</evidence>
<comment type="caution">
    <text evidence="1">The sequence shown here is derived from an EMBL/GenBank/DDBJ whole genome shotgun (WGS) entry which is preliminary data.</text>
</comment>
<dbReference type="Proteomes" id="UP001183176">
    <property type="component" value="Unassembled WGS sequence"/>
</dbReference>
<gene>
    <name evidence="1" type="ORF">RM423_12340</name>
</gene>
<evidence type="ECO:0000313" key="1">
    <source>
        <dbReference type="EMBL" id="MDT0262182.1"/>
    </source>
</evidence>
<accession>A0ABU2JB13</accession>
<proteinExistence type="predicted"/>
<reference evidence="2" key="1">
    <citation type="submission" date="2023-07" db="EMBL/GenBank/DDBJ databases">
        <title>30 novel species of actinomycetes from the DSMZ collection.</title>
        <authorList>
            <person name="Nouioui I."/>
        </authorList>
    </citation>
    <scope>NUCLEOTIDE SEQUENCE [LARGE SCALE GENOMIC DNA]</scope>
    <source>
        <strain evidence="2">DSM 44399</strain>
    </source>
</reference>
<organism evidence="1 2">
    <name type="scientific">Jatrophihabitans lederbergiae</name>
    <dbReference type="NCBI Taxonomy" id="3075547"/>
    <lineage>
        <taxon>Bacteria</taxon>
        <taxon>Bacillati</taxon>
        <taxon>Actinomycetota</taxon>
        <taxon>Actinomycetes</taxon>
        <taxon>Jatrophihabitantales</taxon>
        <taxon>Jatrophihabitantaceae</taxon>
        <taxon>Jatrophihabitans</taxon>
    </lineage>
</organism>
<dbReference type="RefSeq" id="WP_311423331.1">
    <property type="nucleotide sequence ID" value="NZ_JAVREH010000014.1"/>
</dbReference>
<name>A0ABU2JB13_9ACTN</name>
<dbReference type="Gene3D" id="1.10.357.10">
    <property type="entry name" value="Tetracycline Repressor, domain 2"/>
    <property type="match status" value="1"/>
</dbReference>
<evidence type="ECO:0000313" key="2">
    <source>
        <dbReference type="Proteomes" id="UP001183176"/>
    </source>
</evidence>
<protein>
    <recommendedName>
        <fullName evidence="3">TetR family transcriptional regulator</fullName>
    </recommendedName>
</protein>
<keyword evidence="2" id="KW-1185">Reference proteome</keyword>
<dbReference type="InterPro" id="IPR009057">
    <property type="entry name" value="Homeodomain-like_sf"/>
</dbReference>
<sequence>MRVTDDVAVNGLANFSLRRAARAAGTTHKVLLYYFSDADDLLAQAVAELRGRRIRGGLAVASDGTRGSLVERVRALWPVLIGDEDAPLEQAMGLAMYDPPRYARLATDASDAYLDALREICPAEWSEQRKQEVANLVLAALRGLLLARRTSGKEQDAAAGLAALERALAREVAAGR</sequence>
<dbReference type="EMBL" id="JAVREH010000014">
    <property type="protein sequence ID" value="MDT0262182.1"/>
    <property type="molecule type" value="Genomic_DNA"/>
</dbReference>
<dbReference type="SUPFAM" id="SSF46689">
    <property type="entry name" value="Homeodomain-like"/>
    <property type="match status" value="1"/>
</dbReference>